<dbReference type="SUPFAM" id="SSF82708">
    <property type="entry name" value="R3H domain"/>
    <property type="match status" value="1"/>
</dbReference>
<evidence type="ECO:0000256" key="4">
    <source>
        <dbReference type="ARBA" id="ARBA00018964"/>
    </source>
</evidence>
<feature type="region of interest" description="Disordered" evidence="9">
    <location>
        <begin position="1"/>
        <end position="24"/>
    </location>
</feature>
<feature type="region of interest" description="Disordered" evidence="9">
    <location>
        <begin position="393"/>
        <end position="414"/>
    </location>
</feature>
<dbReference type="GO" id="GO:0008380">
    <property type="term" value="P:RNA splicing"/>
    <property type="evidence" value="ECO:0007669"/>
    <property type="project" value="UniProtKB-KW"/>
</dbReference>
<keyword evidence="8" id="KW-0539">Nucleus</keyword>
<feature type="region of interest" description="Disordered" evidence="9">
    <location>
        <begin position="286"/>
        <end position="311"/>
    </location>
</feature>
<dbReference type="OrthoDB" id="21470at2759"/>
<evidence type="ECO:0000313" key="12">
    <source>
        <dbReference type="EMBL" id="KAF4632794.1"/>
    </source>
</evidence>
<dbReference type="AlphaFoldDB" id="A0A8H4RMN8"/>
<keyword evidence="5" id="KW-0963">Cytoplasm</keyword>
<feature type="compositionally biased region" description="Basic residues" evidence="9">
    <location>
        <begin position="1"/>
        <end position="18"/>
    </location>
</feature>
<dbReference type="GO" id="GO:0006397">
    <property type="term" value="P:mRNA processing"/>
    <property type="evidence" value="ECO:0007669"/>
    <property type="project" value="UniProtKB-KW"/>
</dbReference>
<evidence type="ECO:0000256" key="3">
    <source>
        <dbReference type="ARBA" id="ARBA00010306"/>
    </source>
</evidence>
<feature type="region of interest" description="Disordered" evidence="9">
    <location>
        <begin position="477"/>
        <end position="496"/>
    </location>
</feature>
<dbReference type="Pfam" id="PF01585">
    <property type="entry name" value="G-patch"/>
    <property type="match status" value="1"/>
</dbReference>
<dbReference type="Proteomes" id="UP000566819">
    <property type="component" value="Unassembled WGS sequence"/>
</dbReference>
<name>A0A8H4RMN8_9HELO</name>
<dbReference type="PANTHER" id="PTHR14195">
    <property type="entry name" value="G PATCH DOMAIN CONTAINING PROTEIN 2"/>
    <property type="match status" value="1"/>
</dbReference>
<dbReference type="Gene3D" id="3.30.1370.50">
    <property type="entry name" value="R3H-like domain"/>
    <property type="match status" value="1"/>
</dbReference>
<evidence type="ECO:0000313" key="13">
    <source>
        <dbReference type="Proteomes" id="UP000566819"/>
    </source>
</evidence>
<comment type="subcellular location">
    <subcellularLocation>
        <location evidence="2">Cytoplasm</location>
    </subcellularLocation>
    <subcellularLocation>
        <location evidence="1">Nucleus</location>
    </subcellularLocation>
</comment>
<feature type="compositionally biased region" description="Acidic residues" evidence="9">
    <location>
        <begin position="397"/>
        <end position="414"/>
    </location>
</feature>
<dbReference type="GO" id="GO:0005634">
    <property type="term" value="C:nucleus"/>
    <property type="evidence" value="ECO:0007669"/>
    <property type="project" value="UniProtKB-SubCell"/>
</dbReference>
<feature type="region of interest" description="Disordered" evidence="9">
    <location>
        <begin position="229"/>
        <end position="250"/>
    </location>
</feature>
<comment type="similarity">
    <text evidence="3">Belongs to the SQS1 family.</text>
</comment>
<dbReference type="GO" id="GO:0003676">
    <property type="term" value="F:nucleic acid binding"/>
    <property type="evidence" value="ECO:0007669"/>
    <property type="project" value="UniProtKB-UniRule"/>
</dbReference>
<feature type="compositionally biased region" description="Basic residues" evidence="9">
    <location>
        <begin position="239"/>
        <end position="248"/>
    </location>
</feature>
<feature type="compositionally biased region" description="Basic and acidic residues" evidence="9">
    <location>
        <begin position="547"/>
        <end position="562"/>
    </location>
</feature>
<gene>
    <name evidence="12" type="ORF">G7Y89_g5331</name>
</gene>
<dbReference type="PROSITE" id="PS50174">
    <property type="entry name" value="G_PATCH"/>
    <property type="match status" value="1"/>
</dbReference>
<proteinExistence type="inferred from homology"/>
<dbReference type="CDD" id="cd02646">
    <property type="entry name" value="R3H_G-patch"/>
    <property type="match status" value="1"/>
</dbReference>
<dbReference type="InterPro" id="IPR000467">
    <property type="entry name" value="G_patch_dom"/>
</dbReference>
<dbReference type="GO" id="GO:0005737">
    <property type="term" value="C:cytoplasm"/>
    <property type="evidence" value="ECO:0007669"/>
    <property type="project" value="UniProtKB-SubCell"/>
</dbReference>
<dbReference type="InterPro" id="IPR001374">
    <property type="entry name" value="R3H_dom"/>
</dbReference>
<evidence type="ECO:0000259" key="11">
    <source>
        <dbReference type="PROSITE" id="PS51061"/>
    </source>
</evidence>
<dbReference type="InterPro" id="IPR051189">
    <property type="entry name" value="Splicing_assoc_domain"/>
</dbReference>
<dbReference type="EMBL" id="JAAMPI010000316">
    <property type="protein sequence ID" value="KAF4632794.1"/>
    <property type="molecule type" value="Genomic_DNA"/>
</dbReference>
<dbReference type="PROSITE" id="PS51061">
    <property type="entry name" value="R3H"/>
    <property type="match status" value="1"/>
</dbReference>
<protein>
    <recommendedName>
        <fullName evidence="4">Protein SQS1</fullName>
    </recommendedName>
</protein>
<dbReference type="SMART" id="SM00393">
    <property type="entry name" value="R3H"/>
    <property type="match status" value="1"/>
</dbReference>
<evidence type="ECO:0000256" key="8">
    <source>
        <dbReference type="ARBA" id="ARBA00023242"/>
    </source>
</evidence>
<keyword evidence="13" id="KW-1185">Reference proteome</keyword>
<dbReference type="SMART" id="SM00443">
    <property type="entry name" value="G_patch"/>
    <property type="match status" value="1"/>
</dbReference>
<feature type="compositionally biased region" description="Polar residues" evidence="9">
    <location>
        <begin position="291"/>
        <end position="308"/>
    </location>
</feature>
<evidence type="ECO:0000256" key="6">
    <source>
        <dbReference type="ARBA" id="ARBA00022664"/>
    </source>
</evidence>
<comment type="caution">
    <text evidence="12">The sequence shown here is derived from an EMBL/GenBank/DDBJ whole genome shotgun (WGS) entry which is preliminary data.</text>
</comment>
<feature type="compositionally biased region" description="Basic residues" evidence="9">
    <location>
        <begin position="479"/>
        <end position="488"/>
    </location>
</feature>
<feature type="region of interest" description="Disordered" evidence="9">
    <location>
        <begin position="547"/>
        <end position="580"/>
    </location>
</feature>
<dbReference type="Pfam" id="PF01424">
    <property type="entry name" value="R3H"/>
    <property type="match status" value="1"/>
</dbReference>
<reference evidence="12 13" key="1">
    <citation type="submission" date="2020-03" db="EMBL/GenBank/DDBJ databases">
        <title>Draft Genome Sequence of Cudoniella acicularis.</title>
        <authorList>
            <person name="Buettner E."/>
            <person name="Kellner H."/>
        </authorList>
    </citation>
    <scope>NUCLEOTIDE SEQUENCE [LARGE SCALE GENOMIC DNA]</scope>
    <source>
        <strain evidence="12 13">DSM 108380</strain>
    </source>
</reference>
<dbReference type="InterPro" id="IPR034082">
    <property type="entry name" value="R3H_G-patch"/>
</dbReference>
<feature type="domain" description="R3H" evidence="11">
    <location>
        <begin position="583"/>
        <end position="645"/>
    </location>
</feature>
<evidence type="ECO:0000256" key="2">
    <source>
        <dbReference type="ARBA" id="ARBA00004496"/>
    </source>
</evidence>
<sequence length="752" mass="82832">MPRAKQAARRGKAHKASRGGRIELESSFMPFQGTYPNDQGHASFTLQQEARNTERHHSFWNSDQRLRHTKVNFVSAGTLDNKELEGVTAEFALANMSLDSPPKEEPSIRSIQPEIQISDPELYAVPPPTVPDLAGNEDTPLPFVFDIFGAEPVKTGLPPPQVRAPSPTPSNSSEEVILFRGRKHRKETNIIDTKIKIVEDKIQEQEELLENVLHSKTRTSPQFLNALESNLSEIPPVPPRRKRVRGKAKQSSDDALLADYIANMDSEADILESNTFRSRDLGGTDDDIWLDQSNQSSGEPVGGNQVQSRAEWDPSDLHDFDYLSTSDGSVGEVEAVVSKREREAGVQYLVVPEAQSVDEARWVAASSFTNSSALAKIEAFEIEDKLLAEILVKSEETSDSGDNMDDGSEEDEKDEDLIQRKVDQMSDGQIARLLSKQEELGMGSGELLLFDDSADAEEDEAGILPEDQFFSSIVAQQRNRPKGRGMKRPRGEFPPANALADAYDGFDVMDFERPGLKKKPKGRKGKLVFDLSDSELEASMQIGWENDRLKKKERKQRREELRAQGLLGSKNGKPNLKGKYKEGMGIHAVKDEIKNFLMGDHTTLSLPPMDKADRKIVHELANAFNLKSKSLGSGATRFPVLYRTSRTSVYAEGKFAAVESRLTRRFLSRMDVGGKKSGPRASRGGGGYNAAVSYRDGDVVGGSAPELGVDNKGRAMLEKMGWSTGTALGALNNKGILQPVSHVVKTTKAGLG</sequence>
<keyword evidence="7" id="KW-0508">mRNA splicing</keyword>
<evidence type="ECO:0000256" key="7">
    <source>
        <dbReference type="ARBA" id="ARBA00023187"/>
    </source>
</evidence>
<evidence type="ECO:0000256" key="5">
    <source>
        <dbReference type="ARBA" id="ARBA00022490"/>
    </source>
</evidence>
<evidence type="ECO:0000259" key="10">
    <source>
        <dbReference type="PROSITE" id="PS50174"/>
    </source>
</evidence>
<accession>A0A8H4RMN8</accession>
<dbReference type="InterPro" id="IPR036867">
    <property type="entry name" value="R3H_dom_sf"/>
</dbReference>
<evidence type="ECO:0000256" key="9">
    <source>
        <dbReference type="SAM" id="MobiDB-lite"/>
    </source>
</evidence>
<feature type="domain" description="G-patch" evidence="10">
    <location>
        <begin position="709"/>
        <end position="752"/>
    </location>
</feature>
<keyword evidence="6" id="KW-0507">mRNA processing</keyword>
<organism evidence="12 13">
    <name type="scientific">Cudoniella acicularis</name>
    <dbReference type="NCBI Taxonomy" id="354080"/>
    <lineage>
        <taxon>Eukaryota</taxon>
        <taxon>Fungi</taxon>
        <taxon>Dikarya</taxon>
        <taxon>Ascomycota</taxon>
        <taxon>Pezizomycotina</taxon>
        <taxon>Leotiomycetes</taxon>
        <taxon>Helotiales</taxon>
        <taxon>Tricladiaceae</taxon>
        <taxon>Cudoniella</taxon>
    </lineage>
</organism>
<evidence type="ECO:0000256" key="1">
    <source>
        <dbReference type="ARBA" id="ARBA00004123"/>
    </source>
</evidence>